<protein>
    <submittedName>
        <fullName evidence="1">Uncharacterized protein</fullName>
    </submittedName>
</protein>
<accession>A0A6I4IF00</accession>
<comment type="caution">
    <text evidence="1">The sequence shown here is derived from an EMBL/GenBank/DDBJ whole genome shotgun (WGS) entry which is preliminary data.</text>
</comment>
<keyword evidence="2" id="KW-1185">Reference proteome</keyword>
<dbReference type="OrthoDB" id="10013768at2"/>
<sequence length="246" mass="29039">MEHNQYLNEILYLIEKAYSSKNIDKNHLDYIHLFVNDLESNNKSLHAVYKKMDDIVSNKLANDYITLFTTHFSLHPAVTESFKIKSTLFRDSISNQKDTILQLVEDEGILQLVYLSNDNRYLIDCENQKLILINEDKWNRVTNSFNQNLGKALDDNLYKLSNTTLKDNTRKITIPYTNNFNDLKLDENEYIHFYSAIVNNPYDKNHHRFTFVMGFGKKEEHYNLRSPLNNTNRNYFDTFQLCPPGC</sequence>
<name>A0A6I4IF00_9FLAO</name>
<reference evidence="2" key="1">
    <citation type="submission" date="2019-05" db="EMBL/GenBank/DDBJ databases">
        <title>Flavobacterium profundi sp. nov., isolated from a deep-sea seamount.</title>
        <authorList>
            <person name="Zhang D.-C."/>
        </authorList>
    </citation>
    <scope>NUCLEOTIDE SEQUENCE [LARGE SCALE GENOMIC DNA]</scope>
    <source>
        <strain evidence="2">TP390</strain>
    </source>
</reference>
<dbReference type="EMBL" id="WQLW01000002">
    <property type="protein sequence ID" value="MVO08185.1"/>
    <property type="molecule type" value="Genomic_DNA"/>
</dbReference>
<organism evidence="1 2">
    <name type="scientific">Flavobacterium profundi</name>
    <dbReference type="NCBI Taxonomy" id="1774945"/>
    <lineage>
        <taxon>Bacteria</taxon>
        <taxon>Pseudomonadati</taxon>
        <taxon>Bacteroidota</taxon>
        <taxon>Flavobacteriia</taxon>
        <taxon>Flavobacteriales</taxon>
        <taxon>Flavobacteriaceae</taxon>
        <taxon>Flavobacterium</taxon>
    </lineage>
</organism>
<dbReference type="AlphaFoldDB" id="A0A6I4IF00"/>
<evidence type="ECO:0000313" key="1">
    <source>
        <dbReference type="EMBL" id="MVO08185.1"/>
    </source>
</evidence>
<evidence type="ECO:0000313" key="2">
    <source>
        <dbReference type="Proteomes" id="UP000431264"/>
    </source>
</evidence>
<proteinExistence type="predicted"/>
<dbReference type="Proteomes" id="UP000431264">
    <property type="component" value="Unassembled WGS sequence"/>
</dbReference>
<dbReference type="RefSeq" id="WP_140996584.1">
    <property type="nucleotide sequence ID" value="NZ_VDCZ01000002.1"/>
</dbReference>
<gene>
    <name evidence="1" type="ORF">GOQ30_03270</name>
</gene>